<accession>A0A0F9TIT2</accession>
<sequence length="258" mass="29661">MVSYSNITLGEVFHEVISAINKYRSGMNIDYTTITNFVNRAVIEVVTKTLPFKDWAYVSSVNVTNQMQLPVNYLKYQRVLLSEDGDYPYQEARYVDIREYYTLTNWLNGHSWNRSSEEKPVFTIWGTGLRPTIFLAPNTDYQTGIQPSGHIYDTINVSGILEYHPSPDKVSLATDRLPIPYEFEDMVILSTIMRMYAKIGASQLLQNTQMKFIEETSKISELFVEKRRTEKRELDSFVEPVVPLVAASEEPGELKGEL</sequence>
<comment type="caution">
    <text evidence="1">The sequence shown here is derived from an EMBL/GenBank/DDBJ whole genome shotgun (WGS) entry which is preliminary data.</text>
</comment>
<reference evidence="1" key="1">
    <citation type="journal article" date="2015" name="Nature">
        <title>Complex archaea that bridge the gap between prokaryotes and eukaryotes.</title>
        <authorList>
            <person name="Spang A."/>
            <person name="Saw J.H."/>
            <person name="Jorgensen S.L."/>
            <person name="Zaremba-Niedzwiedzka K."/>
            <person name="Martijn J."/>
            <person name="Lind A.E."/>
            <person name="van Eijk R."/>
            <person name="Schleper C."/>
            <person name="Guy L."/>
            <person name="Ettema T.J."/>
        </authorList>
    </citation>
    <scope>NUCLEOTIDE SEQUENCE</scope>
</reference>
<proteinExistence type="predicted"/>
<organism evidence="1">
    <name type="scientific">marine sediment metagenome</name>
    <dbReference type="NCBI Taxonomy" id="412755"/>
    <lineage>
        <taxon>unclassified sequences</taxon>
        <taxon>metagenomes</taxon>
        <taxon>ecological metagenomes</taxon>
    </lineage>
</organism>
<dbReference type="EMBL" id="LAZR01000251">
    <property type="protein sequence ID" value="KKN79174.1"/>
    <property type="molecule type" value="Genomic_DNA"/>
</dbReference>
<name>A0A0F9TIT2_9ZZZZ</name>
<gene>
    <name evidence="1" type="ORF">LCGC14_0341910</name>
</gene>
<dbReference type="AlphaFoldDB" id="A0A0F9TIT2"/>
<evidence type="ECO:0000313" key="1">
    <source>
        <dbReference type="EMBL" id="KKN79174.1"/>
    </source>
</evidence>
<protein>
    <submittedName>
        <fullName evidence="1">Uncharacterized protein</fullName>
    </submittedName>
</protein>